<comment type="subcellular location">
    <subcellularLocation>
        <location evidence="1">Membrane</location>
        <topology evidence="1">Multi-pass membrane protein</topology>
    </subcellularLocation>
</comment>
<dbReference type="InterPro" id="IPR006603">
    <property type="entry name" value="PQ-loop_rpt"/>
</dbReference>
<organism evidence="6 7">
    <name type="scientific">Saccharomycopsis crataegensis</name>
    <dbReference type="NCBI Taxonomy" id="43959"/>
    <lineage>
        <taxon>Eukaryota</taxon>
        <taxon>Fungi</taxon>
        <taxon>Dikarya</taxon>
        <taxon>Ascomycota</taxon>
        <taxon>Saccharomycotina</taxon>
        <taxon>Saccharomycetes</taxon>
        <taxon>Saccharomycopsidaceae</taxon>
        <taxon>Saccharomycopsis</taxon>
    </lineage>
</organism>
<protein>
    <recommendedName>
        <fullName evidence="8">PQ loop repeat protein</fullName>
    </recommendedName>
</protein>
<dbReference type="SMART" id="SM00679">
    <property type="entry name" value="CTNS"/>
    <property type="match status" value="2"/>
</dbReference>
<evidence type="ECO:0008006" key="8">
    <source>
        <dbReference type="Google" id="ProtNLM"/>
    </source>
</evidence>
<accession>A0AAV5QUL3</accession>
<evidence type="ECO:0000256" key="3">
    <source>
        <dbReference type="ARBA" id="ARBA00022989"/>
    </source>
</evidence>
<feature type="transmembrane region" description="Helical" evidence="5">
    <location>
        <begin position="100"/>
        <end position="119"/>
    </location>
</feature>
<evidence type="ECO:0000256" key="2">
    <source>
        <dbReference type="ARBA" id="ARBA00022692"/>
    </source>
</evidence>
<evidence type="ECO:0000313" key="7">
    <source>
        <dbReference type="Proteomes" id="UP001360560"/>
    </source>
</evidence>
<comment type="caution">
    <text evidence="6">The sequence shown here is derived from an EMBL/GenBank/DDBJ whole genome shotgun (WGS) entry which is preliminary data.</text>
</comment>
<dbReference type="Gene3D" id="1.20.1280.290">
    <property type="match status" value="2"/>
</dbReference>
<evidence type="ECO:0000313" key="6">
    <source>
        <dbReference type="EMBL" id="GMM38204.1"/>
    </source>
</evidence>
<feature type="transmembrane region" description="Helical" evidence="5">
    <location>
        <begin position="45"/>
        <end position="68"/>
    </location>
</feature>
<keyword evidence="2 5" id="KW-0812">Transmembrane</keyword>
<dbReference type="GO" id="GO:0016020">
    <property type="term" value="C:membrane"/>
    <property type="evidence" value="ECO:0007669"/>
    <property type="project" value="UniProtKB-SubCell"/>
</dbReference>
<feature type="transmembrane region" description="Helical" evidence="5">
    <location>
        <begin position="156"/>
        <end position="177"/>
    </location>
</feature>
<dbReference type="InterPro" id="IPR051415">
    <property type="entry name" value="LAAT-1"/>
</dbReference>
<dbReference type="RefSeq" id="XP_064855200.1">
    <property type="nucleotide sequence ID" value="XM_064999128.1"/>
</dbReference>
<feature type="transmembrane region" description="Helical" evidence="5">
    <location>
        <begin position="131"/>
        <end position="150"/>
    </location>
</feature>
<evidence type="ECO:0000256" key="5">
    <source>
        <dbReference type="SAM" id="Phobius"/>
    </source>
</evidence>
<dbReference type="AlphaFoldDB" id="A0AAV5QUL3"/>
<gene>
    <name evidence="6" type="ORF">DASC09_055430</name>
</gene>
<proteinExistence type="predicted"/>
<keyword evidence="7" id="KW-1185">Reference proteome</keyword>
<feature type="transmembrane region" description="Helical" evidence="5">
    <location>
        <begin position="189"/>
        <end position="210"/>
    </location>
</feature>
<feature type="transmembrane region" description="Helical" evidence="5">
    <location>
        <begin position="222"/>
        <end position="242"/>
    </location>
</feature>
<name>A0AAV5QUL3_9ASCO</name>
<dbReference type="Pfam" id="PF04193">
    <property type="entry name" value="PQ-loop"/>
    <property type="match status" value="2"/>
</dbReference>
<keyword evidence="4 5" id="KW-0472">Membrane</keyword>
<evidence type="ECO:0000256" key="4">
    <source>
        <dbReference type="ARBA" id="ARBA00023136"/>
    </source>
</evidence>
<dbReference type="GeneID" id="90076193"/>
<dbReference type="PANTHER" id="PTHR16201">
    <property type="entry name" value="SEVEN TRANSMEMBRANE PROTEIN 1-RELATED"/>
    <property type="match status" value="1"/>
</dbReference>
<sequence length="273" mass="30425">MSSECDAFRNPPVVGVAFALVLTVGIAISYIPQHLKILHRRSSEGLSPLFLLLGTSSGISAFANLILISSKSVYCCSNGGLTRFECLNGQLGLLQVGTQAMFAAAILVLCVFFTRGSLLQDKHEYAKIYKIYLFCIWYTVGHGVIILYVLFSNRPILYGVADCFGILATALASFQYFPQIYTIYKLKHPGSLSISMMCMQTPGGFIWSASLFMSPSAVWSSWLPYFTAALLQGILLTMCVYYSRKFPEKLDEERREIDEANERRGEQEPLLEP</sequence>
<reference evidence="6 7" key="1">
    <citation type="journal article" date="2023" name="Elife">
        <title>Identification of key yeast species and microbe-microbe interactions impacting larval growth of Drosophila in the wild.</title>
        <authorList>
            <person name="Mure A."/>
            <person name="Sugiura Y."/>
            <person name="Maeda R."/>
            <person name="Honda K."/>
            <person name="Sakurai N."/>
            <person name="Takahashi Y."/>
            <person name="Watada M."/>
            <person name="Katoh T."/>
            <person name="Gotoh A."/>
            <person name="Gotoh Y."/>
            <person name="Taniguchi I."/>
            <person name="Nakamura K."/>
            <person name="Hayashi T."/>
            <person name="Katayama T."/>
            <person name="Uemura T."/>
            <person name="Hattori Y."/>
        </authorList>
    </citation>
    <scope>NUCLEOTIDE SEQUENCE [LARGE SCALE GENOMIC DNA]</scope>
    <source>
        <strain evidence="6 7">SC-9</strain>
    </source>
</reference>
<evidence type="ECO:0000256" key="1">
    <source>
        <dbReference type="ARBA" id="ARBA00004141"/>
    </source>
</evidence>
<dbReference type="Proteomes" id="UP001360560">
    <property type="component" value="Unassembled WGS sequence"/>
</dbReference>
<dbReference type="EMBL" id="BTFZ01000019">
    <property type="protein sequence ID" value="GMM38204.1"/>
    <property type="molecule type" value="Genomic_DNA"/>
</dbReference>
<feature type="transmembrane region" description="Helical" evidence="5">
    <location>
        <begin position="12"/>
        <end position="33"/>
    </location>
</feature>
<keyword evidence="3 5" id="KW-1133">Transmembrane helix</keyword>
<dbReference type="PANTHER" id="PTHR16201:SF11">
    <property type="entry name" value="PQ-LOOP REPEAT-CONTAINING PROTEIN"/>
    <property type="match status" value="1"/>
</dbReference>